<accession>A0A1X7U433</accession>
<proteinExistence type="predicted"/>
<name>A0A1X7U433_AMPQE</name>
<dbReference type="eggNOG" id="KOG3622">
    <property type="taxonomic scope" value="Eukaryota"/>
</dbReference>
<dbReference type="STRING" id="400682.A0A1X7U433"/>
<evidence type="ECO:0000313" key="2">
    <source>
        <dbReference type="EnsemblMetazoa" id="Aqu2.1.22304_001"/>
    </source>
</evidence>
<organism evidence="2">
    <name type="scientific">Amphimedon queenslandica</name>
    <name type="common">Sponge</name>
    <dbReference type="NCBI Taxonomy" id="400682"/>
    <lineage>
        <taxon>Eukaryota</taxon>
        <taxon>Metazoa</taxon>
        <taxon>Porifera</taxon>
        <taxon>Demospongiae</taxon>
        <taxon>Heteroscleromorpha</taxon>
        <taxon>Haplosclerida</taxon>
        <taxon>Niphatidae</taxon>
        <taxon>Amphimedon</taxon>
    </lineage>
</organism>
<dbReference type="EnsemblMetazoa" id="Aqu2.1.22304_001">
    <property type="protein sequence ID" value="Aqu2.1.22304_001"/>
    <property type="gene ID" value="Aqu2.1.22304"/>
</dbReference>
<evidence type="ECO:0008006" key="3">
    <source>
        <dbReference type="Google" id="ProtNLM"/>
    </source>
</evidence>
<dbReference type="GO" id="GO:0005737">
    <property type="term" value="C:cytoplasm"/>
    <property type="evidence" value="ECO:0007669"/>
    <property type="project" value="TreeGrafter"/>
</dbReference>
<feature type="compositionally biased region" description="Basic residues" evidence="1">
    <location>
        <begin position="1"/>
        <end position="17"/>
    </location>
</feature>
<dbReference type="PANTHER" id="PTHR31139">
    <property type="entry name" value="ECTOPIC P GRANULES PROTEIN 5 HOMOLOG"/>
    <property type="match status" value="1"/>
</dbReference>
<feature type="region of interest" description="Disordered" evidence="1">
    <location>
        <begin position="1"/>
        <end position="63"/>
    </location>
</feature>
<feature type="compositionally biased region" description="Acidic residues" evidence="1">
    <location>
        <begin position="32"/>
        <end position="41"/>
    </location>
</feature>
<dbReference type="GO" id="GO:0097352">
    <property type="term" value="P:autophagosome maturation"/>
    <property type="evidence" value="ECO:0007669"/>
    <property type="project" value="TreeGrafter"/>
</dbReference>
<feature type="compositionally biased region" description="Basic and acidic residues" evidence="1">
    <location>
        <begin position="18"/>
        <end position="30"/>
    </location>
</feature>
<dbReference type="InterPro" id="IPR051436">
    <property type="entry name" value="Autophagy-related_EPG5"/>
</dbReference>
<dbReference type="PANTHER" id="PTHR31139:SF4">
    <property type="entry name" value="ECTOPIC P GRANULES PROTEIN 5 HOMOLOG"/>
    <property type="match status" value="1"/>
</dbReference>
<dbReference type="eggNOG" id="KOG3276">
    <property type="taxonomic scope" value="Eukaryota"/>
</dbReference>
<dbReference type="InParanoid" id="A0A1X7U433"/>
<evidence type="ECO:0000256" key="1">
    <source>
        <dbReference type="SAM" id="MobiDB-lite"/>
    </source>
</evidence>
<protein>
    <recommendedName>
        <fullName evidence="3">Ectopic P granules protein 5 homolog</fullName>
    </recommendedName>
</protein>
<reference evidence="2" key="1">
    <citation type="submission" date="2017-05" db="UniProtKB">
        <authorList>
            <consortium name="EnsemblMetazoa"/>
        </authorList>
    </citation>
    <scope>IDENTIFICATION</scope>
</reference>
<sequence>MEVARPKKKTKAKKKTRKVTEEKASERGLEQDTPDTIETNDSESTGTHHVLPPSSPSLLSPPDLPTLPVIDIFDESTPPVVQEPAIQEPVVQEPVVATATTNEGDDDLIQFDVAPNQTQQNLENLPEEHCKDSVDVLPDAIQLTNELTIETASDGVRVDNVPLLVDITPEAPPPTTTSDVLSNEGATTVENESNIEANTEIHVDTGAHVHVQNVNTTTVAVEEVLEEPAVFAPPSEETVLPTAPPTLMYPTLDSLIAASSVTESVLIPYSEEDLSLLYPNPQLGANTEFIDNFIKESQQDSHPLYELLKQYLKARLSSKAAEGKLQNLKKDYSKNNDMIWTITDKRISSNGRCADGKSISHSHSHKFAQLDADAVFRTEDNLKSIKTALQEEYTMLSYSAQLAYIHVEFYIHQLINSMPELADMPQTAPITGYIPYVPPGSMDDYTYELRSCISVLFIFERRPSRDQQFTSSCRNWLNTLIAALLRVASLPDHQFVLNHILRCPPGVGQWAIGYIQPLSPLQYKGVVRQNNNNHDRNGVSMEWKLSSQDYTWDGPIIDHWITMLSTLFQPIIGREEFLSFFSSPRPATGGGGGGEGVDRQESQPWTFVEEDEGQDSSASDEVHHLMLNESDFISILDQFPITDVFKCLLNAREGQYAISHISSYQMLQFISFCTCLIRLFGRIFSILRHSSYKEFIKQVGRTIRQTVQYVADHWSSYKALKLSAGDTMSCMPSGEDPVLRYSLERLQIEFDQFVLRATQWILTAHKLGAWQFMADMPYGSISGLTLWKILWTLYHYQVASHRDTGNDGRERRGSVLMDRTDLDLIPENVPDIIQSIRGSLCHAKFVDILMKTFTSEVIFLLTTFVNMARSRDGEKEEEKEFINFVAQEIFQLTQVEEYARDAYSRSGHTLLDSVARVHPFIMSVLLEETRKHVDEAGENCILLFKELPLQLWLPSVHDITLVREWLVSSTLTSPQHLIAKVIISGLNWGVKEEEPAGSTSLVLPPSIHRGVALSIIDLWYHQFTDDSTSPGANANKTLYSSTINRISKSIRSLLSNNLSDLLSWMWDVTLMLKLHPSQINQSSSAPPTEGGGAKSPAVYKQPVGVASEGGLPPVDNPAIDGFDLLRECSRHDGLIAYYVRINISSIGTDSHQFLKDGLPMLTKMVEQGYYLPVLKILGHVTGLMFENRKMFIDEQDFISLVLSVVNADTNDVSMKEKLTWTIPSPHIVRRFSAMITSQVNCINTSQSELIFIFWLDVLFTIPSWLRQPNVLYVLNNLCIVSTVRDNLKKDINRKTTRTIQVS</sequence>
<dbReference type="OrthoDB" id="75419at2759"/>